<gene>
    <name evidence="14" type="primary">folK</name>
    <name evidence="14" type="ORF">EI983_14510</name>
</gene>
<evidence type="ECO:0000256" key="3">
    <source>
        <dbReference type="ARBA" id="ARBA00013253"/>
    </source>
</evidence>
<dbReference type="EC" id="2.7.6.3" evidence="3"/>
<evidence type="ECO:0000256" key="6">
    <source>
        <dbReference type="ARBA" id="ARBA00022741"/>
    </source>
</evidence>
<evidence type="ECO:0000256" key="9">
    <source>
        <dbReference type="ARBA" id="ARBA00022909"/>
    </source>
</evidence>
<comment type="pathway">
    <text evidence="1">Cofactor biosynthesis; tetrahydrofolate biosynthesis; 2-amino-4-hydroxy-6-hydroxymethyl-7,8-dihydropteridine diphosphate from 7,8-dihydroneopterin triphosphate: step 4/4.</text>
</comment>
<keyword evidence="9" id="KW-0289">Folate biosynthesis</keyword>
<dbReference type="GO" id="GO:0046656">
    <property type="term" value="P:folic acid biosynthetic process"/>
    <property type="evidence" value="ECO:0007669"/>
    <property type="project" value="UniProtKB-KW"/>
</dbReference>
<reference evidence="15" key="1">
    <citation type="submission" date="2018-12" db="EMBL/GenBank/DDBJ databases">
        <title>Complete genome sequence of Roseovarius sp. MME-070.</title>
        <authorList>
            <person name="Nam Y.-D."/>
            <person name="Kang J."/>
            <person name="Chung W.-H."/>
            <person name="Park Y.S."/>
        </authorList>
    </citation>
    <scope>NUCLEOTIDE SEQUENCE [LARGE SCALE GENOMIC DNA]</scope>
    <source>
        <strain evidence="15">MME-070</strain>
    </source>
</reference>
<dbReference type="InterPro" id="IPR035907">
    <property type="entry name" value="Hppk_sf"/>
</dbReference>
<dbReference type="CDD" id="cd00483">
    <property type="entry name" value="HPPK"/>
    <property type="match status" value="1"/>
</dbReference>
<dbReference type="AlphaFoldDB" id="A0A6I6IQP8"/>
<dbReference type="SUPFAM" id="SSF55083">
    <property type="entry name" value="6-hydroxymethyl-7,8-dihydropterin pyrophosphokinase, HPPK"/>
    <property type="match status" value="1"/>
</dbReference>
<dbReference type="EMBL" id="CP034348">
    <property type="protein sequence ID" value="QGX99409.1"/>
    <property type="molecule type" value="Genomic_DNA"/>
</dbReference>
<proteinExistence type="inferred from homology"/>
<dbReference type="RefSeq" id="WP_157708091.1">
    <property type="nucleotide sequence ID" value="NZ_CP034348.1"/>
</dbReference>
<evidence type="ECO:0000256" key="8">
    <source>
        <dbReference type="ARBA" id="ARBA00022840"/>
    </source>
</evidence>
<dbReference type="InterPro" id="IPR000550">
    <property type="entry name" value="Hppk"/>
</dbReference>
<dbReference type="GO" id="GO:0046654">
    <property type="term" value="P:tetrahydrofolate biosynthetic process"/>
    <property type="evidence" value="ECO:0007669"/>
    <property type="project" value="UniProtKB-UniPathway"/>
</dbReference>
<evidence type="ECO:0000256" key="1">
    <source>
        <dbReference type="ARBA" id="ARBA00005051"/>
    </source>
</evidence>
<dbReference type="UniPathway" id="UPA00077">
    <property type="reaction ID" value="UER00155"/>
</dbReference>
<dbReference type="Proteomes" id="UP000428330">
    <property type="component" value="Chromosome"/>
</dbReference>
<dbReference type="KEGG" id="rom:EI983_14510"/>
<evidence type="ECO:0000256" key="5">
    <source>
        <dbReference type="ARBA" id="ARBA00022679"/>
    </source>
</evidence>
<feature type="domain" description="7,8-dihydro-6-hydroxymethylpterin-pyrophosphokinase" evidence="13">
    <location>
        <begin position="10"/>
        <end position="160"/>
    </location>
</feature>
<evidence type="ECO:0000256" key="11">
    <source>
        <dbReference type="ARBA" id="ARBA00029766"/>
    </source>
</evidence>
<evidence type="ECO:0000313" key="14">
    <source>
        <dbReference type="EMBL" id="QGX99409.1"/>
    </source>
</evidence>
<dbReference type="PANTHER" id="PTHR43071">
    <property type="entry name" value="2-AMINO-4-HYDROXY-6-HYDROXYMETHYLDIHYDROPTERIDINE PYROPHOSPHOKINASE"/>
    <property type="match status" value="1"/>
</dbReference>
<dbReference type="GO" id="GO:0003848">
    <property type="term" value="F:2-amino-4-hydroxy-6-hydroxymethyldihydropteridine diphosphokinase activity"/>
    <property type="evidence" value="ECO:0007669"/>
    <property type="project" value="UniProtKB-EC"/>
</dbReference>
<name>A0A6I6IQP8_9RHOB</name>
<dbReference type="OrthoDB" id="9808041at2"/>
<keyword evidence="8" id="KW-0067">ATP-binding</keyword>
<dbReference type="NCBIfam" id="TIGR01498">
    <property type="entry name" value="folK"/>
    <property type="match status" value="1"/>
</dbReference>
<keyword evidence="6" id="KW-0547">Nucleotide-binding</keyword>
<dbReference type="GO" id="GO:0016301">
    <property type="term" value="F:kinase activity"/>
    <property type="evidence" value="ECO:0007669"/>
    <property type="project" value="UniProtKB-KW"/>
</dbReference>
<evidence type="ECO:0000313" key="15">
    <source>
        <dbReference type="Proteomes" id="UP000428330"/>
    </source>
</evidence>
<accession>A0A6I6IQP8</accession>
<keyword evidence="15" id="KW-1185">Reference proteome</keyword>
<evidence type="ECO:0000256" key="10">
    <source>
        <dbReference type="ARBA" id="ARBA00029409"/>
    </source>
</evidence>
<dbReference type="PANTHER" id="PTHR43071:SF1">
    <property type="entry name" value="2-AMINO-4-HYDROXY-6-HYDROXYMETHYLDIHYDROPTERIDINE PYROPHOSPHOKINASE"/>
    <property type="match status" value="1"/>
</dbReference>
<evidence type="ECO:0000256" key="2">
    <source>
        <dbReference type="ARBA" id="ARBA00005810"/>
    </source>
</evidence>
<comment type="function">
    <text evidence="10">Catalyzes the transfer of pyrophosphate from adenosine triphosphate (ATP) to 6-hydroxymethyl-7,8-dihydropterin, an enzymatic step in folate biosynthesis pathway.</text>
</comment>
<dbReference type="Gene3D" id="3.30.70.560">
    <property type="entry name" value="7,8-Dihydro-6-hydroxymethylpterin-pyrophosphokinase HPPK"/>
    <property type="match status" value="1"/>
</dbReference>
<sequence>MVTSGQEYLIALGGNLRSELGVPQQTLRAALARLEQIGVQLKAVSAFYRTPCFPPGAGPDYVNAAAKIGYDGDPKEVLDLLHTVEAGLGRERVERWGRRTLDLDLIAAGSRVLPDEATHERWRNLPPERQVEATPDELILPHPRLQDRAFVLVPLADVAPDWVHPVLGLTVAEMVAGLPDEDVSDVVAL</sequence>
<keyword evidence="7 14" id="KW-0418">Kinase</keyword>
<evidence type="ECO:0000256" key="7">
    <source>
        <dbReference type="ARBA" id="ARBA00022777"/>
    </source>
</evidence>
<dbReference type="Pfam" id="PF01288">
    <property type="entry name" value="HPPK"/>
    <property type="match status" value="1"/>
</dbReference>
<evidence type="ECO:0000256" key="12">
    <source>
        <dbReference type="ARBA" id="ARBA00033413"/>
    </source>
</evidence>
<dbReference type="GO" id="GO:0005524">
    <property type="term" value="F:ATP binding"/>
    <property type="evidence" value="ECO:0007669"/>
    <property type="project" value="UniProtKB-KW"/>
</dbReference>
<comment type="similarity">
    <text evidence="2">Belongs to the HPPK family.</text>
</comment>
<organism evidence="14 15">
    <name type="scientific">Roseovarius faecimaris</name>
    <dbReference type="NCBI Taxonomy" id="2494550"/>
    <lineage>
        <taxon>Bacteria</taxon>
        <taxon>Pseudomonadati</taxon>
        <taxon>Pseudomonadota</taxon>
        <taxon>Alphaproteobacteria</taxon>
        <taxon>Rhodobacterales</taxon>
        <taxon>Roseobacteraceae</taxon>
        <taxon>Roseovarius</taxon>
    </lineage>
</organism>
<evidence type="ECO:0000256" key="4">
    <source>
        <dbReference type="ARBA" id="ARBA00016218"/>
    </source>
</evidence>
<protein>
    <recommendedName>
        <fullName evidence="4">2-amino-4-hydroxy-6-hydroxymethyldihydropteridine pyrophosphokinase</fullName>
        <ecNumber evidence="3">2.7.6.3</ecNumber>
    </recommendedName>
    <alternativeName>
        <fullName evidence="11">6-hydroxymethyl-7,8-dihydropterin pyrophosphokinase</fullName>
    </alternativeName>
    <alternativeName>
        <fullName evidence="12">7,8-dihydro-6-hydroxymethylpterin-pyrophosphokinase</fullName>
    </alternativeName>
</protein>
<keyword evidence="5 14" id="KW-0808">Transferase</keyword>
<evidence type="ECO:0000259" key="13">
    <source>
        <dbReference type="Pfam" id="PF01288"/>
    </source>
</evidence>